<dbReference type="Proteomes" id="UP000320762">
    <property type="component" value="Unassembled WGS sequence"/>
</dbReference>
<protein>
    <recommendedName>
        <fullName evidence="5">HMG box domain-containing protein</fullName>
    </recommendedName>
</protein>
<organism evidence="6 7">
    <name type="scientific">Schizophyllum amplum</name>
    <dbReference type="NCBI Taxonomy" id="97359"/>
    <lineage>
        <taxon>Eukaryota</taxon>
        <taxon>Fungi</taxon>
        <taxon>Dikarya</taxon>
        <taxon>Basidiomycota</taxon>
        <taxon>Agaricomycotina</taxon>
        <taxon>Agaricomycetes</taxon>
        <taxon>Agaricomycetidae</taxon>
        <taxon>Agaricales</taxon>
        <taxon>Schizophyllaceae</taxon>
        <taxon>Schizophyllum</taxon>
    </lineage>
</organism>
<evidence type="ECO:0000256" key="4">
    <source>
        <dbReference type="SAM" id="MobiDB-lite"/>
    </source>
</evidence>
<dbReference type="Gene3D" id="1.10.30.10">
    <property type="entry name" value="High mobility group box domain"/>
    <property type="match status" value="1"/>
</dbReference>
<dbReference type="STRING" id="97359.A0A550CF01"/>
<dbReference type="Pfam" id="PF00505">
    <property type="entry name" value="HMG_box"/>
    <property type="match status" value="1"/>
</dbReference>
<evidence type="ECO:0000256" key="2">
    <source>
        <dbReference type="ARBA" id="ARBA00023163"/>
    </source>
</evidence>
<feature type="region of interest" description="Disordered" evidence="4">
    <location>
        <begin position="395"/>
        <end position="424"/>
    </location>
</feature>
<proteinExistence type="predicted"/>
<accession>A0A550CF01</accession>
<feature type="region of interest" description="Disordered" evidence="4">
    <location>
        <begin position="66"/>
        <end position="141"/>
    </location>
</feature>
<dbReference type="PANTHER" id="PTHR10270:SF161">
    <property type="entry name" value="SEX-DETERMINING REGION Y PROTEIN"/>
    <property type="match status" value="1"/>
</dbReference>
<feature type="compositionally biased region" description="Basic and acidic residues" evidence="4">
    <location>
        <begin position="93"/>
        <end position="111"/>
    </location>
</feature>
<dbReference type="InterPro" id="IPR009071">
    <property type="entry name" value="HMG_box_dom"/>
</dbReference>
<dbReference type="InterPro" id="IPR036910">
    <property type="entry name" value="HMG_box_dom_sf"/>
</dbReference>
<evidence type="ECO:0000256" key="1">
    <source>
        <dbReference type="ARBA" id="ARBA00023125"/>
    </source>
</evidence>
<dbReference type="InterPro" id="IPR050140">
    <property type="entry name" value="SRY-related_HMG-box_TF-like"/>
</dbReference>
<dbReference type="CDD" id="cd01389">
    <property type="entry name" value="HMG-box_ROX1-like"/>
    <property type="match status" value="1"/>
</dbReference>
<dbReference type="GO" id="GO:0001228">
    <property type="term" value="F:DNA-binding transcription activator activity, RNA polymerase II-specific"/>
    <property type="evidence" value="ECO:0007669"/>
    <property type="project" value="TreeGrafter"/>
</dbReference>
<dbReference type="GO" id="GO:0000978">
    <property type="term" value="F:RNA polymerase II cis-regulatory region sequence-specific DNA binding"/>
    <property type="evidence" value="ECO:0007669"/>
    <property type="project" value="TreeGrafter"/>
</dbReference>
<keyword evidence="3" id="KW-0539">Nucleus</keyword>
<keyword evidence="2" id="KW-0804">Transcription</keyword>
<feature type="region of interest" description="Disordered" evidence="4">
    <location>
        <begin position="196"/>
        <end position="217"/>
    </location>
</feature>
<evidence type="ECO:0000313" key="6">
    <source>
        <dbReference type="EMBL" id="TRM63371.1"/>
    </source>
</evidence>
<evidence type="ECO:0000313" key="7">
    <source>
        <dbReference type="Proteomes" id="UP000320762"/>
    </source>
</evidence>
<reference evidence="6 7" key="1">
    <citation type="journal article" date="2019" name="New Phytol.">
        <title>Comparative genomics reveals unique wood-decay strategies and fruiting body development in the Schizophyllaceae.</title>
        <authorList>
            <person name="Almasi E."/>
            <person name="Sahu N."/>
            <person name="Krizsan K."/>
            <person name="Balint B."/>
            <person name="Kovacs G.M."/>
            <person name="Kiss B."/>
            <person name="Cseklye J."/>
            <person name="Drula E."/>
            <person name="Henrissat B."/>
            <person name="Nagy I."/>
            <person name="Chovatia M."/>
            <person name="Adam C."/>
            <person name="LaButti K."/>
            <person name="Lipzen A."/>
            <person name="Riley R."/>
            <person name="Grigoriev I.V."/>
            <person name="Nagy L.G."/>
        </authorList>
    </citation>
    <scope>NUCLEOTIDE SEQUENCE [LARGE SCALE GENOMIC DNA]</scope>
    <source>
        <strain evidence="6 7">NL-1724</strain>
    </source>
</reference>
<keyword evidence="7" id="KW-1185">Reference proteome</keyword>
<comment type="caution">
    <text evidence="6">The sequence shown here is derived from an EMBL/GenBank/DDBJ whole genome shotgun (WGS) entry which is preliminary data.</text>
</comment>
<dbReference type="SMART" id="SM00398">
    <property type="entry name" value="HMG"/>
    <property type="match status" value="1"/>
</dbReference>
<dbReference type="SUPFAM" id="SSF47095">
    <property type="entry name" value="HMG-box"/>
    <property type="match status" value="1"/>
</dbReference>
<dbReference type="GO" id="GO:0030154">
    <property type="term" value="P:cell differentiation"/>
    <property type="evidence" value="ECO:0007669"/>
    <property type="project" value="TreeGrafter"/>
</dbReference>
<dbReference type="AlphaFoldDB" id="A0A550CF01"/>
<feature type="domain" description="HMG box" evidence="5">
    <location>
        <begin position="15"/>
        <end position="89"/>
    </location>
</feature>
<dbReference type="GO" id="GO:0005634">
    <property type="term" value="C:nucleus"/>
    <property type="evidence" value="ECO:0007669"/>
    <property type="project" value="UniProtKB-UniRule"/>
</dbReference>
<dbReference type="PANTHER" id="PTHR10270">
    <property type="entry name" value="SOX TRANSCRIPTION FACTOR"/>
    <property type="match status" value="1"/>
</dbReference>
<evidence type="ECO:0000259" key="5">
    <source>
        <dbReference type="PROSITE" id="PS50118"/>
    </source>
</evidence>
<feature type="compositionally biased region" description="Basic residues" evidence="4">
    <location>
        <begin position="79"/>
        <end position="92"/>
    </location>
</feature>
<sequence>MAVPTSTPPTEEERIPRPENMFFLFRKSRQAQLAELGSEVDPALPAQQQSISKRLSVEWKLLPAQERQEWKRKAEEEKRKHKELHPNYKYKPKNKEQKQADKVLREEEAQKKQAAAAAAGEKKKRSRASATKGGRARKSKTLAVTASASSYSIASSWSTATAPSSSSTGAALLTHATAPSSLFDGAPSMFAAGPSPLTVSSSTAPSSELATPSPVDPRAIDFATSDRGIPYVWQAPALLDGAAFPTAVLGTVYDAHNTRAVYDRQNTYGAQNTMSLHTMNGTETKDPGLVYVQNYGYMDPATAAMYADITENRYNDRVDYNGQGAYAASGSFNGTSSDDSIVAGMQNSASGNESFPVPAGNLDNAIQSWDHYLTPENIASFGYDTSSRYPASLSRTASDMSSASMSSSAPQTTDYRYSSSTSYDHSSSTTFASRSSGNFDFASDAANGGDHASTDFDYSSASQSFDARDTDNDSSFGGMPLSSDFDAVAGTEGAIDYSGMFVNPYAPSTL</sequence>
<name>A0A550CF01_9AGAR</name>
<feature type="DNA-binding region" description="HMG box" evidence="3">
    <location>
        <begin position="15"/>
        <end position="89"/>
    </location>
</feature>
<feature type="compositionally biased region" description="Polar residues" evidence="4">
    <location>
        <begin position="197"/>
        <end position="210"/>
    </location>
</feature>
<keyword evidence="1 3" id="KW-0238">DNA-binding</keyword>
<gene>
    <name evidence="6" type="ORF">BD626DRAFT_536810</name>
</gene>
<dbReference type="PROSITE" id="PS50118">
    <property type="entry name" value="HMG_BOX_2"/>
    <property type="match status" value="1"/>
</dbReference>
<evidence type="ECO:0000256" key="3">
    <source>
        <dbReference type="PROSITE-ProRule" id="PRU00267"/>
    </source>
</evidence>
<dbReference type="EMBL" id="VDMD01000009">
    <property type="protein sequence ID" value="TRM63371.1"/>
    <property type="molecule type" value="Genomic_DNA"/>
</dbReference>
<feature type="compositionally biased region" description="Basic and acidic residues" evidence="4">
    <location>
        <begin position="66"/>
        <end position="78"/>
    </location>
</feature>